<evidence type="ECO:0000256" key="5">
    <source>
        <dbReference type="ARBA" id="ARBA00023077"/>
    </source>
</evidence>
<proteinExistence type="inferred from homology"/>
<dbReference type="RefSeq" id="WP_153665693.1">
    <property type="nucleotide sequence ID" value="NZ_JAAIKR010000015.1"/>
</dbReference>
<feature type="domain" description="TonB-dependent receptor-like beta-barrel" evidence="11">
    <location>
        <begin position="278"/>
        <end position="668"/>
    </location>
</feature>
<keyword evidence="5 9" id="KW-0798">TonB box</keyword>
<evidence type="ECO:0000256" key="2">
    <source>
        <dbReference type="ARBA" id="ARBA00022448"/>
    </source>
</evidence>
<dbReference type="InterPro" id="IPR000531">
    <property type="entry name" value="Beta-barrel_TonB"/>
</dbReference>
<dbReference type="PANTHER" id="PTHR30069:SF57">
    <property type="entry name" value="TONB-DEPENDENT RECEPTOR"/>
    <property type="match status" value="1"/>
</dbReference>
<dbReference type="InterPro" id="IPR037066">
    <property type="entry name" value="Plug_dom_sf"/>
</dbReference>
<comment type="caution">
    <text evidence="13">The sequence shown here is derived from an EMBL/GenBank/DDBJ whole genome shotgun (WGS) entry which is preliminary data.</text>
</comment>
<organism evidence="13 14">
    <name type="scientific">Shewanella intestini</name>
    <dbReference type="NCBI Taxonomy" id="2017544"/>
    <lineage>
        <taxon>Bacteria</taxon>
        <taxon>Pseudomonadati</taxon>
        <taxon>Pseudomonadota</taxon>
        <taxon>Gammaproteobacteria</taxon>
        <taxon>Alteromonadales</taxon>
        <taxon>Shewanellaceae</taxon>
        <taxon>Shewanella</taxon>
    </lineage>
</organism>
<feature type="domain" description="TonB-dependent receptor plug" evidence="12">
    <location>
        <begin position="53"/>
        <end position="159"/>
    </location>
</feature>
<dbReference type="Gene3D" id="2.40.170.20">
    <property type="entry name" value="TonB-dependent receptor, beta-barrel domain"/>
    <property type="match status" value="1"/>
</dbReference>
<keyword evidence="2 8" id="KW-0813">Transport</keyword>
<protein>
    <submittedName>
        <fullName evidence="13">TonB-dependent receptor</fullName>
    </submittedName>
</protein>
<evidence type="ECO:0000259" key="12">
    <source>
        <dbReference type="Pfam" id="PF07715"/>
    </source>
</evidence>
<dbReference type="Pfam" id="PF00593">
    <property type="entry name" value="TonB_dep_Rec_b-barrel"/>
    <property type="match status" value="1"/>
</dbReference>
<keyword evidence="7 8" id="KW-0998">Cell outer membrane</keyword>
<feature type="chain" id="PRO_5046425600" evidence="10">
    <location>
        <begin position="21"/>
        <end position="711"/>
    </location>
</feature>
<accession>A0ABS5I6Z3</accession>
<evidence type="ECO:0000313" key="13">
    <source>
        <dbReference type="EMBL" id="MBR9729110.1"/>
    </source>
</evidence>
<evidence type="ECO:0000256" key="3">
    <source>
        <dbReference type="ARBA" id="ARBA00022452"/>
    </source>
</evidence>
<evidence type="ECO:0000256" key="4">
    <source>
        <dbReference type="ARBA" id="ARBA00022692"/>
    </source>
</evidence>
<dbReference type="Proteomes" id="UP000811844">
    <property type="component" value="Unassembled WGS sequence"/>
</dbReference>
<evidence type="ECO:0000259" key="11">
    <source>
        <dbReference type="Pfam" id="PF00593"/>
    </source>
</evidence>
<dbReference type="InterPro" id="IPR012910">
    <property type="entry name" value="Plug_dom"/>
</dbReference>
<evidence type="ECO:0000256" key="9">
    <source>
        <dbReference type="RuleBase" id="RU003357"/>
    </source>
</evidence>
<gene>
    <name evidence="13" type="ORF">G3R48_14110</name>
</gene>
<reference evidence="13 14" key="1">
    <citation type="submission" date="2020-02" db="EMBL/GenBank/DDBJ databases">
        <title>Shewanella WXL01 sp. nov., a marine bacterium isolated from green algae in Luhuitou Fringing Reef (Northern South China Sea).</title>
        <authorList>
            <person name="Wang X."/>
        </authorList>
    </citation>
    <scope>NUCLEOTIDE SEQUENCE [LARGE SCALE GENOMIC DNA]</scope>
    <source>
        <strain evidence="13 14">MCCC 1A01895</strain>
    </source>
</reference>
<evidence type="ECO:0000256" key="7">
    <source>
        <dbReference type="ARBA" id="ARBA00023237"/>
    </source>
</evidence>
<dbReference type="InterPro" id="IPR039426">
    <property type="entry name" value="TonB-dep_rcpt-like"/>
</dbReference>
<dbReference type="PROSITE" id="PS52016">
    <property type="entry name" value="TONB_DEPENDENT_REC_3"/>
    <property type="match status" value="1"/>
</dbReference>
<keyword evidence="4 8" id="KW-0812">Transmembrane</keyword>
<comment type="similarity">
    <text evidence="8 9">Belongs to the TonB-dependent receptor family.</text>
</comment>
<keyword evidence="6 8" id="KW-0472">Membrane</keyword>
<evidence type="ECO:0000256" key="8">
    <source>
        <dbReference type="PROSITE-ProRule" id="PRU01360"/>
    </source>
</evidence>
<dbReference type="SUPFAM" id="SSF56935">
    <property type="entry name" value="Porins"/>
    <property type="match status" value="1"/>
</dbReference>
<keyword evidence="10" id="KW-0732">Signal</keyword>
<dbReference type="EMBL" id="JAAIKR010000015">
    <property type="protein sequence ID" value="MBR9729110.1"/>
    <property type="molecule type" value="Genomic_DNA"/>
</dbReference>
<keyword evidence="14" id="KW-1185">Reference proteome</keyword>
<comment type="subcellular location">
    <subcellularLocation>
        <location evidence="1 8">Cell outer membrane</location>
        <topology evidence="1 8">Multi-pass membrane protein</topology>
    </subcellularLocation>
</comment>
<name>A0ABS5I6Z3_9GAMM</name>
<evidence type="ECO:0000256" key="1">
    <source>
        <dbReference type="ARBA" id="ARBA00004571"/>
    </source>
</evidence>
<evidence type="ECO:0000256" key="10">
    <source>
        <dbReference type="SAM" id="SignalP"/>
    </source>
</evidence>
<keyword evidence="3 8" id="KW-1134">Transmembrane beta strand</keyword>
<evidence type="ECO:0000256" key="6">
    <source>
        <dbReference type="ARBA" id="ARBA00023136"/>
    </source>
</evidence>
<dbReference type="Gene3D" id="2.170.130.10">
    <property type="entry name" value="TonB-dependent receptor, plug domain"/>
    <property type="match status" value="1"/>
</dbReference>
<evidence type="ECO:0000313" key="14">
    <source>
        <dbReference type="Proteomes" id="UP000811844"/>
    </source>
</evidence>
<keyword evidence="13" id="KW-0675">Receptor</keyword>
<dbReference type="Pfam" id="PF07715">
    <property type="entry name" value="Plug"/>
    <property type="match status" value="1"/>
</dbReference>
<dbReference type="PANTHER" id="PTHR30069">
    <property type="entry name" value="TONB-DEPENDENT OUTER MEMBRANE RECEPTOR"/>
    <property type="match status" value="1"/>
</dbReference>
<sequence length="711" mass="78713">MKYSILTVAVLSALSFTTQAQTITSQSTASTDNEVEVIQVRGVRQKLQQDGRLKDVIQKTEVLDELMIKNKNALSLTQAINNEPGINVSDECSMCGVKRIMLNGMKGEHTTILVDGLPTHTMISGYYAVDAVPTTGVDRIETARGAGASLIAPEAIGGTVNIVTKQAYENQATVDVSKGAHGVEALKGMATGVSEDGRTGLTLVGQYDKKEQEDLDDNGVSESPFQENFNLSALVSHDLNDTNNLHIRVAKLRSEIFGGPVIGDTVGSIQEAISSYDGVDSDKLFEGNNVNNRYIGKAWETTEWIETNREEAYIKWLTELSAYTTSEFSVSYAKHDQDSFYEGIDYRAKDTMLYGRAKFDTELNDNHFLSYGADFRTEEMRSHTQALQNVPDYVSDSFDYDVKGLFVQDTWTPIDDIEIAMALRVDKITADFIDEKKPGVEIDKTFVAPRIDMRYFHSDTLTSRLSVGRGYRAPLSFFETDHGILDSANGYLIEVDSLEDSVSANYALSYDADDLTSTFSIAHSNVKNLASLHENEDGVPVLSQLEDDASVTTVDLVAGYSLSDNLTINGSVEYYDYNDVFRSSYTIAPVETRAGIEVEWKTDDYTIFWNTTWFGSRDLTDYGYEGYDIKGDLSSLKTQNAPAFSVSDIKVQYNITGQIKVYGGLSNIFDYTQIGNGDSPLFYDQDGNYDVAYIYGPLHGRELYVGIEGSL</sequence>
<feature type="signal peptide" evidence="10">
    <location>
        <begin position="1"/>
        <end position="20"/>
    </location>
</feature>
<dbReference type="InterPro" id="IPR036942">
    <property type="entry name" value="Beta-barrel_TonB_sf"/>
</dbReference>